<evidence type="ECO:0000313" key="2">
    <source>
        <dbReference type="Proteomes" id="UP000002407"/>
    </source>
</evidence>
<name>A7HZU4_CAMHC</name>
<dbReference type="eggNOG" id="ENOG5032EWE">
    <property type="taxonomic scope" value="Bacteria"/>
</dbReference>
<sequence length="61" mass="7134">MYINIKSIKMIFLLLSLTFLFTGCVTKTNTLHNETSDWNFLFDSEEFVPINKNQNISKKAM</sequence>
<protein>
    <recommendedName>
        <fullName evidence="3">Lipoprotein</fullName>
    </recommendedName>
</protein>
<dbReference type="Proteomes" id="UP000002407">
    <property type="component" value="Chromosome"/>
</dbReference>
<accession>A7HZU4</accession>
<dbReference type="STRING" id="360107.CHAB381_0177"/>
<organism evidence="1 2">
    <name type="scientific">Campylobacter hominis (strain ATCC BAA-381 / DSM 21671 / CCUG 45161 / LMG 19568 / NCTC 13146 / CH001A)</name>
    <dbReference type="NCBI Taxonomy" id="360107"/>
    <lineage>
        <taxon>Bacteria</taxon>
        <taxon>Pseudomonadati</taxon>
        <taxon>Campylobacterota</taxon>
        <taxon>Epsilonproteobacteria</taxon>
        <taxon>Campylobacterales</taxon>
        <taxon>Campylobacteraceae</taxon>
        <taxon>Campylobacter</taxon>
    </lineage>
</organism>
<gene>
    <name evidence="1" type="ordered locus">CHAB381_0177</name>
</gene>
<evidence type="ECO:0008006" key="3">
    <source>
        <dbReference type="Google" id="ProtNLM"/>
    </source>
</evidence>
<dbReference type="AlphaFoldDB" id="A7HZU4"/>
<evidence type="ECO:0000313" key="1">
    <source>
        <dbReference type="EMBL" id="ABS51327.1"/>
    </source>
</evidence>
<keyword evidence="2" id="KW-1185">Reference proteome</keyword>
<dbReference type="HOGENOM" id="CLU_2913766_0_0_7"/>
<dbReference type="KEGG" id="cha:CHAB381_0177"/>
<dbReference type="PROSITE" id="PS51257">
    <property type="entry name" value="PROKAR_LIPOPROTEIN"/>
    <property type="match status" value="1"/>
</dbReference>
<dbReference type="EMBL" id="CP000776">
    <property type="protein sequence ID" value="ABS51327.1"/>
    <property type="molecule type" value="Genomic_DNA"/>
</dbReference>
<reference evidence="2" key="1">
    <citation type="submission" date="2007-07" db="EMBL/GenBank/DDBJ databases">
        <title>Complete genome sequence of Campylobacter hominis ATCC BAA-381, a commensal isolated from the human gastrointestinal tract.</title>
        <authorList>
            <person name="Fouts D.E."/>
            <person name="Mongodin E.F."/>
            <person name="Puiu D."/>
            <person name="Sebastian Y."/>
            <person name="Miller W.G."/>
            <person name="Mandrell R.E."/>
            <person name="Nelson K.E."/>
        </authorList>
    </citation>
    <scope>NUCLEOTIDE SEQUENCE [LARGE SCALE GENOMIC DNA]</scope>
    <source>
        <strain evidence="2">ATCC BAA-381 / LMG 19568 / NCTC 13146 / CH001A</strain>
    </source>
</reference>
<proteinExistence type="predicted"/>